<dbReference type="AlphaFoldDB" id="A0A9D1SDD9"/>
<evidence type="ECO:0000256" key="4">
    <source>
        <dbReference type="ARBA" id="ARBA00022989"/>
    </source>
</evidence>
<feature type="transmembrane region" description="Helical" evidence="6">
    <location>
        <begin position="200"/>
        <end position="224"/>
    </location>
</feature>
<proteinExistence type="predicted"/>
<feature type="signal peptide" evidence="7">
    <location>
        <begin position="1"/>
        <end position="22"/>
    </location>
</feature>
<keyword evidence="3 6" id="KW-0812">Transmembrane</keyword>
<dbReference type="EMBL" id="DVNA01000150">
    <property type="protein sequence ID" value="HIU55493.1"/>
    <property type="molecule type" value="Genomic_DNA"/>
</dbReference>
<reference evidence="9" key="2">
    <citation type="journal article" date="2021" name="PeerJ">
        <title>Extensive microbial diversity within the chicken gut microbiome revealed by metagenomics and culture.</title>
        <authorList>
            <person name="Gilroy R."/>
            <person name="Ravi A."/>
            <person name="Getino M."/>
            <person name="Pursley I."/>
            <person name="Horton D.L."/>
            <person name="Alikhan N.F."/>
            <person name="Baker D."/>
            <person name="Gharbi K."/>
            <person name="Hall N."/>
            <person name="Watson M."/>
            <person name="Adriaenssens E.M."/>
            <person name="Foster-Nyarko E."/>
            <person name="Jarju S."/>
            <person name="Secka A."/>
            <person name="Antonio M."/>
            <person name="Oren A."/>
            <person name="Chaudhuri R.R."/>
            <person name="La Ragione R."/>
            <person name="Hildebrand F."/>
            <person name="Pallen M.J."/>
        </authorList>
    </citation>
    <scope>NUCLEOTIDE SEQUENCE</scope>
    <source>
        <strain evidence="9">CHK158-818</strain>
    </source>
</reference>
<dbReference type="GO" id="GO:0036376">
    <property type="term" value="P:sodium ion export across plasma membrane"/>
    <property type="evidence" value="ECO:0007669"/>
    <property type="project" value="InterPro"/>
</dbReference>
<evidence type="ECO:0000256" key="5">
    <source>
        <dbReference type="ARBA" id="ARBA00023136"/>
    </source>
</evidence>
<evidence type="ECO:0000259" key="8">
    <source>
        <dbReference type="PROSITE" id="PS51841"/>
    </source>
</evidence>
<evidence type="ECO:0000256" key="6">
    <source>
        <dbReference type="SAM" id="Phobius"/>
    </source>
</evidence>
<evidence type="ECO:0000256" key="2">
    <source>
        <dbReference type="ARBA" id="ARBA00022475"/>
    </source>
</evidence>
<accession>A0A9D1SDD9</accession>
<dbReference type="GO" id="GO:0015081">
    <property type="term" value="F:sodium ion transmembrane transporter activity"/>
    <property type="evidence" value="ECO:0007669"/>
    <property type="project" value="InterPro"/>
</dbReference>
<comment type="subcellular location">
    <subcellularLocation>
        <location evidence="1">Cell membrane</location>
    </subcellularLocation>
</comment>
<evidence type="ECO:0000313" key="9">
    <source>
        <dbReference type="EMBL" id="HIU55493.1"/>
    </source>
</evidence>
<protein>
    <submittedName>
        <fullName evidence="9">OadG family protein</fullName>
    </submittedName>
</protein>
<keyword evidence="5 6" id="KW-0472">Membrane</keyword>
<evidence type="ECO:0000256" key="7">
    <source>
        <dbReference type="SAM" id="SignalP"/>
    </source>
</evidence>
<gene>
    <name evidence="9" type="ORF">IAB03_06800</name>
</gene>
<dbReference type="PROSITE" id="PS51841">
    <property type="entry name" value="LTD"/>
    <property type="match status" value="1"/>
</dbReference>
<dbReference type="SUPFAM" id="SSF74853">
    <property type="entry name" value="Lamin A/C globular tail domain"/>
    <property type="match status" value="1"/>
</dbReference>
<dbReference type="Pfam" id="PF00932">
    <property type="entry name" value="LTD"/>
    <property type="match status" value="1"/>
</dbReference>
<dbReference type="InterPro" id="IPR036415">
    <property type="entry name" value="Lamin_tail_dom_sf"/>
</dbReference>
<dbReference type="Pfam" id="PF04277">
    <property type="entry name" value="OAD_gamma"/>
    <property type="match status" value="1"/>
</dbReference>
<sequence length="302" mass="34073">MNRKNIGVTIVLLMTCCMGTFAQGAKSVRINEVLVTNQTNYQDDYGVQSAWIELFNTSFGSVDLRSCYLTNDKNNPTKYPIPRRDVLTRIAPRQHALFWADGMPNRGTFHLNFTLDPNKENWIGLYDANGRTLIDSVTVPAGIPADHSYAREEDGSPKWVIKGGDSQNYVTPSTNNQTIDKNTKIDGFRKNDRHGVGMSIIAMGVVFIALLLLFVAFWIIGSVSKKMSKRNMMRASGITDHDEAKEKLRKDSGEVFAAIAMALHEYQEDAHDIEDTILTINKVKRNYSPWSSKIYTLRHLPH</sequence>
<dbReference type="InterPro" id="IPR001322">
    <property type="entry name" value="Lamin_tail_dom"/>
</dbReference>
<evidence type="ECO:0000256" key="3">
    <source>
        <dbReference type="ARBA" id="ARBA00022692"/>
    </source>
</evidence>
<dbReference type="Proteomes" id="UP000824112">
    <property type="component" value="Unassembled WGS sequence"/>
</dbReference>
<comment type="caution">
    <text evidence="9">The sequence shown here is derived from an EMBL/GenBank/DDBJ whole genome shotgun (WGS) entry which is preliminary data.</text>
</comment>
<name>A0A9D1SDD9_9BACT</name>
<feature type="chain" id="PRO_5038745169" evidence="7">
    <location>
        <begin position="23"/>
        <end position="302"/>
    </location>
</feature>
<dbReference type="GO" id="GO:0005886">
    <property type="term" value="C:plasma membrane"/>
    <property type="evidence" value="ECO:0007669"/>
    <property type="project" value="UniProtKB-SubCell"/>
</dbReference>
<keyword evidence="4 6" id="KW-1133">Transmembrane helix</keyword>
<keyword evidence="7" id="KW-0732">Signal</keyword>
<dbReference type="InterPro" id="IPR005899">
    <property type="entry name" value="Na_pump_deCOase"/>
</dbReference>
<keyword evidence="2" id="KW-1003">Cell membrane</keyword>
<reference evidence="9" key="1">
    <citation type="submission" date="2020-10" db="EMBL/GenBank/DDBJ databases">
        <authorList>
            <person name="Gilroy R."/>
        </authorList>
    </citation>
    <scope>NUCLEOTIDE SEQUENCE</scope>
    <source>
        <strain evidence="9">CHK158-818</strain>
    </source>
</reference>
<organism evidence="9 10">
    <name type="scientific">Candidatus Gallibacteroides avistercoris</name>
    <dbReference type="NCBI Taxonomy" id="2840833"/>
    <lineage>
        <taxon>Bacteria</taxon>
        <taxon>Pseudomonadati</taxon>
        <taxon>Bacteroidota</taxon>
        <taxon>Bacteroidia</taxon>
        <taxon>Bacteroidales</taxon>
        <taxon>Bacteroidaceae</taxon>
        <taxon>Bacteroidaceae incertae sedis</taxon>
        <taxon>Candidatus Gallibacteroides</taxon>
    </lineage>
</organism>
<evidence type="ECO:0000256" key="1">
    <source>
        <dbReference type="ARBA" id="ARBA00004236"/>
    </source>
</evidence>
<evidence type="ECO:0000313" key="10">
    <source>
        <dbReference type="Proteomes" id="UP000824112"/>
    </source>
</evidence>
<feature type="domain" description="LTD" evidence="8">
    <location>
        <begin position="19"/>
        <end position="141"/>
    </location>
</feature>